<dbReference type="GO" id="GO:0003700">
    <property type="term" value="F:DNA-binding transcription factor activity"/>
    <property type="evidence" value="ECO:0007669"/>
    <property type="project" value="TreeGrafter"/>
</dbReference>
<dbReference type="InterPro" id="IPR009057">
    <property type="entry name" value="Homeodomain-like_sf"/>
</dbReference>
<keyword evidence="2 4" id="KW-0238">DNA-binding</keyword>
<evidence type="ECO:0000256" key="3">
    <source>
        <dbReference type="ARBA" id="ARBA00023163"/>
    </source>
</evidence>
<evidence type="ECO:0000256" key="2">
    <source>
        <dbReference type="ARBA" id="ARBA00023125"/>
    </source>
</evidence>
<feature type="DNA-binding region" description="H-T-H motif" evidence="4">
    <location>
        <begin position="52"/>
        <end position="71"/>
    </location>
</feature>
<dbReference type="Gene3D" id="1.10.357.10">
    <property type="entry name" value="Tetracycline Repressor, domain 2"/>
    <property type="match status" value="1"/>
</dbReference>
<dbReference type="SUPFAM" id="SSF46689">
    <property type="entry name" value="Homeodomain-like"/>
    <property type="match status" value="1"/>
</dbReference>
<dbReference type="InterPro" id="IPR050109">
    <property type="entry name" value="HTH-type_TetR-like_transc_reg"/>
</dbReference>
<sequence length="226" mass="24704">MSTGHDDHRAVGSPRVRAASTARTRLEPDERREQILRCAIELFGEHPYAAVSTTEIAAAAGVTRGLLHHYFGTKRELYVEVVREMLIVPRMVVPEDVGPGLDERIDACVTWLLDMVTGHGLTFVAVAGAEGVGDDPEIEQLLLRADDIAARRLLQLLGVDEDLLDTPRVGGLGRAYGAMVKGAIREWVREGSLSRADVHQLLRRTLRTIITELVREPGPAQAPPGP</sequence>
<keyword evidence="3" id="KW-0804">Transcription</keyword>
<protein>
    <submittedName>
        <fullName evidence="7">TetR/AcrR family transcriptional regulator</fullName>
    </submittedName>
</protein>
<feature type="compositionally biased region" description="Basic and acidic residues" evidence="5">
    <location>
        <begin position="1"/>
        <end position="10"/>
    </location>
</feature>
<dbReference type="GO" id="GO:0000976">
    <property type="term" value="F:transcription cis-regulatory region binding"/>
    <property type="evidence" value="ECO:0007669"/>
    <property type="project" value="TreeGrafter"/>
</dbReference>
<evidence type="ECO:0000259" key="6">
    <source>
        <dbReference type="PROSITE" id="PS50977"/>
    </source>
</evidence>
<dbReference type="KEGG" id="orn:DV701_09255"/>
<gene>
    <name evidence="7" type="ORF">DV701_09255</name>
</gene>
<keyword evidence="1" id="KW-0805">Transcription regulation</keyword>
<dbReference type="EMBL" id="CP031229">
    <property type="protein sequence ID" value="AXH96282.1"/>
    <property type="molecule type" value="Genomic_DNA"/>
</dbReference>
<dbReference type="OrthoDB" id="9816296at2"/>
<feature type="domain" description="HTH tetR-type" evidence="6">
    <location>
        <begin position="29"/>
        <end position="89"/>
    </location>
</feature>
<evidence type="ECO:0000313" key="7">
    <source>
        <dbReference type="EMBL" id="AXH96282.1"/>
    </source>
</evidence>
<dbReference type="InterPro" id="IPR001647">
    <property type="entry name" value="HTH_TetR"/>
</dbReference>
<evidence type="ECO:0000256" key="1">
    <source>
        <dbReference type="ARBA" id="ARBA00023015"/>
    </source>
</evidence>
<dbReference type="PROSITE" id="PS50977">
    <property type="entry name" value="HTH_TETR_2"/>
    <property type="match status" value="1"/>
</dbReference>
<organism evidence="7 8">
    <name type="scientific">Ornithinimicrobium avium</name>
    <dbReference type="NCBI Taxonomy" id="2283195"/>
    <lineage>
        <taxon>Bacteria</taxon>
        <taxon>Bacillati</taxon>
        <taxon>Actinomycetota</taxon>
        <taxon>Actinomycetes</taxon>
        <taxon>Micrococcales</taxon>
        <taxon>Ornithinimicrobiaceae</taxon>
        <taxon>Ornithinimicrobium</taxon>
    </lineage>
</organism>
<evidence type="ECO:0000256" key="5">
    <source>
        <dbReference type="SAM" id="MobiDB-lite"/>
    </source>
</evidence>
<feature type="region of interest" description="Disordered" evidence="5">
    <location>
        <begin position="1"/>
        <end position="28"/>
    </location>
</feature>
<reference evidence="7 8" key="1">
    <citation type="submission" date="2018-07" db="EMBL/GenBank/DDBJ databases">
        <title>Complete genome sequencing of Ornithinimicrobium sp. AMA3305.</title>
        <authorList>
            <person name="Bae J.-W."/>
        </authorList>
    </citation>
    <scope>NUCLEOTIDE SEQUENCE [LARGE SCALE GENOMIC DNA]</scope>
    <source>
        <strain evidence="7 8">AMA3305</strain>
    </source>
</reference>
<dbReference type="AlphaFoldDB" id="A0A345NMM4"/>
<dbReference type="PRINTS" id="PR00455">
    <property type="entry name" value="HTHTETR"/>
</dbReference>
<dbReference type="Proteomes" id="UP000253790">
    <property type="component" value="Chromosome"/>
</dbReference>
<dbReference type="Pfam" id="PF00440">
    <property type="entry name" value="TetR_N"/>
    <property type="match status" value="1"/>
</dbReference>
<accession>A0A345NMM4</accession>
<dbReference type="PANTHER" id="PTHR30055:SF234">
    <property type="entry name" value="HTH-TYPE TRANSCRIPTIONAL REGULATOR BETI"/>
    <property type="match status" value="1"/>
</dbReference>
<name>A0A345NMM4_9MICO</name>
<keyword evidence="8" id="KW-1185">Reference proteome</keyword>
<dbReference type="PANTHER" id="PTHR30055">
    <property type="entry name" value="HTH-TYPE TRANSCRIPTIONAL REGULATOR RUTR"/>
    <property type="match status" value="1"/>
</dbReference>
<evidence type="ECO:0000313" key="8">
    <source>
        <dbReference type="Proteomes" id="UP000253790"/>
    </source>
</evidence>
<proteinExistence type="predicted"/>
<evidence type="ECO:0000256" key="4">
    <source>
        <dbReference type="PROSITE-ProRule" id="PRU00335"/>
    </source>
</evidence>